<dbReference type="Pfam" id="PF22638">
    <property type="entry name" value="FlgK_D1"/>
    <property type="match status" value="1"/>
</dbReference>
<dbReference type="Proteomes" id="UP000198824">
    <property type="component" value="Unassembled WGS sequence"/>
</dbReference>
<keyword evidence="11" id="KW-1185">Reference proteome</keyword>
<feature type="domain" description="Flagellar basal body rod protein N-terminal" evidence="7">
    <location>
        <begin position="7"/>
        <end position="34"/>
    </location>
</feature>
<evidence type="ECO:0000313" key="10">
    <source>
        <dbReference type="EMBL" id="SFS12756.1"/>
    </source>
</evidence>
<dbReference type="RefSeq" id="WP_093317183.1">
    <property type="nucleotide sequence ID" value="NZ_FOZG01000003.1"/>
</dbReference>
<gene>
    <name evidence="10" type="ORF">SAMN05192580_3802</name>
</gene>
<evidence type="ECO:0000256" key="1">
    <source>
        <dbReference type="ARBA" id="ARBA00004117"/>
    </source>
</evidence>
<proteinExistence type="inferred from homology"/>
<dbReference type="Pfam" id="PF06429">
    <property type="entry name" value="Flg_bbr_C"/>
    <property type="match status" value="1"/>
</dbReference>
<dbReference type="InterPro" id="IPR001444">
    <property type="entry name" value="Flag_bb_rod_N"/>
</dbReference>
<evidence type="ECO:0000313" key="11">
    <source>
        <dbReference type="Proteomes" id="UP000198824"/>
    </source>
</evidence>
<dbReference type="OrthoDB" id="7181295at2"/>
<dbReference type="InterPro" id="IPR010930">
    <property type="entry name" value="Flg_bb/hook_C_dom"/>
</dbReference>
<sequence>MTDLLGIGASGLSSYRTGLSTIGDNVANANTAGYVRRDVTLGAAATIGGANPLYRDGSAVGGVRVLGVARAADAYKIADARLTAADAARADARARWLATAETQLPDGSKGVAMKLTAVYTAADALAADSEGNLPRQAMLTALDDAASGLRTSADGLARVSAGIGTEAKDLTDRLNASLSALSQLNSTLRRLPEGSSAKAAALDERDRLLDGIAGAVGIDVSFDAAGAVGITAAGASGTTLLDGRGPALVSLAAAEDGRLSLSVERDGAVSALAPSGGSLSGLVDAAASIAGRRRQLDAVAVDFAAQINAWNAGGTTRAGTAGAALLAATGAGDIALATDNPAALAAAKGGSANGNALALAATRGAGGIEARAAALVSGLSQSVAAAKVESASAATRADSSAAARDAGSGVDLDREAAELIRFQQAYDASAKIVQVARETLQSILQLF</sequence>
<organism evidence="10 11">
    <name type="scientific">Sphingomonas jatrophae</name>
    <dbReference type="NCBI Taxonomy" id="1166337"/>
    <lineage>
        <taxon>Bacteria</taxon>
        <taxon>Pseudomonadati</taxon>
        <taxon>Pseudomonadota</taxon>
        <taxon>Alphaproteobacteria</taxon>
        <taxon>Sphingomonadales</taxon>
        <taxon>Sphingomonadaceae</taxon>
        <taxon>Sphingomonas</taxon>
    </lineage>
</organism>
<dbReference type="PANTHER" id="PTHR30033">
    <property type="entry name" value="FLAGELLAR HOOK-ASSOCIATED PROTEIN 1"/>
    <property type="match status" value="1"/>
</dbReference>
<comment type="subcellular location">
    <subcellularLocation>
        <location evidence="1">Bacterial flagellum basal body</location>
    </subcellularLocation>
    <subcellularLocation>
        <location evidence="2">Secreted</location>
    </subcellularLocation>
</comment>
<evidence type="ECO:0000256" key="6">
    <source>
        <dbReference type="ARBA" id="ARBA00023143"/>
    </source>
</evidence>
<accession>A0A1I6MAK5</accession>
<evidence type="ECO:0000259" key="8">
    <source>
        <dbReference type="Pfam" id="PF06429"/>
    </source>
</evidence>
<evidence type="ECO:0000256" key="2">
    <source>
        <dbReference type="ARBA" id="ARBA00004613"/>
    </source>
</evidence>
<feature type="domain" description="Flagellar hook-associated protein FlgK helical" evidence="9">
    <location>
        <begin position="100"/>
        <end position="325"/>
    </location>
</feature>
<dbReference type="GO" id="GO:0005576">
    <property type="term" value="C:extracellular region"/>
    <property type="evidence" value="ECO:0007669"/>
    <property type="project" value="UniProtKB-SubCell"/>
</dbReference>
<feature type="domain" description="Flagellar basal-body/hook protein C-terminal" evidence="8">
    <location>
        <begin position="407"/>
        <end position="446"/>
    </location>
</feature>
<comment type="similarity">
    <text evidence="3">Belongs to the flagella basal body rod proteins family.</text>
</comment>
<dbReference type="InterPro" id="IPR019776">
    <property type="entry name" value="Flagellar_basal_body_rod_CS"/>
</dbReference>
<protein>
    <recommendedName>
        <fullName evidence="4">Flagellar hook-associated protein 1</fullName>
    </recommendedName>
</protein>
<name>A0A1I6MAK5_9SPHN</name>
<evidence type="ECO:0000256" key="5">
    <source>
        <dbReference type="ARBA" id="ARBA00022525"/>
    </source>
</evidence>
<dbReference type="EMBL" id="FOZG01000003">
    <property type="protein sequence ID" value="SFS12756.1"/>
    <property type="molecule type" value="Genomic_DNA"/>
</dbReference>
<evidence type="ECO:0000259" key="7">
    <source>
        <dbReference type="Pfam" id="PF00460"/>
    </source>
</evidence>
<evidence type="ECO:0000259" key="9">
    <source>
        <dbReference type="Pfam" id="PF22638"/>
    </source>
</evidence>
<keyword evidence="10" id="KW-0282">Flagellum</keyword>
<keyword evidence="6" id="KW-0975">Bacterial flagellum</keyword>
<dbReference type="PROSITE" id="PS00588">
    <property type="entry name" value="FLAGELLA_BB_ROD"/>
    <property type="match status" value="1"/>
</dbReference>
<keyword evidence="10" id="KW-0969">Cilium</keyword>
<dbReference type="GO" id="GO:0009425">
    <property type="term" value="C:bacterial-type flagellum basal body"/>
    <property type="evidence" value="ECO:0007669"/>
    <property type="project" value="UniProtKB-SubCell"/>
</dbReference>
<dbReference type="PANTHER" id="PTHR30033:SF2">
    <property type="entry name" value="FLAGELLAR HOOK PROTEIN"/>
    <property type="match status" value="1"/>
</dbReference>
<dbReference type="GO" id="GO:0009424">
    <property type="term" value="C:bacterial-type flagellum hook"/>
    <property type="evidence" value="ECO:0007669"/>
    <property type="project" value="InterPro"/>
</dbReference>
<evidence type="ECO:0000256" key="3">
    <source>
        <dbReference type="ARBA" id="ARBA00009677"/>
    </source>
</evidence>
<dbReference type="NCBIfam" id="TIGR02492">
    <property type="entry name" value="flgK_ends"/>
    <property type="match status" value="1"/>
</dbReference>
<dbReference type="GO" id="GO:0044780">
    <property type="term" value="P:bacterial-type flagellum assembly"/>
    <property type="evidence" value="ECO:0007669"/>
    <property type="project" value="InterPro"/>
</dbReference>
<dbReference type="AlphaFoldDB" id="A0A1I6MAK5"/>
<reference evidence="10 11" key="1">
    <citation type="submission" date="2016-10" db="EMBL/GenBank/DDBJ databases">
        <authorList>
            <person name="de Groot N.N."/>
        </authorList>
    </citation>
    <scope>NUCLEOTIDE SEQUENCE [LARGE SCALE GENOMIC DNA]</scope>
    <source>
        <strain evidence="10 11">S5-249</strain>
    </source>
</reference>
<dbReference type="SUPFAM" id="SSF64518">
    <property type="entry name" value="Phase 1 flagellin"/>
    <property type="match status" value="1"/>
</dbReference>
<keyword evidence="5" id="KW-0964">Secreted</keyword>
<keyword evidence="10" id="KW-0966">Cell projection</keyword>
<evidence type="ECO:0000256" key="4">
    <source>
        <dbReference type="ARBA" id="ARBA00016244"/>
    </source>
</evidence>
<dbReference type="GO" id="GO:0005198">
    <property type="term" value="F:structural molecule activity"/>
    <property type="evidence" value="ECO:0007669"/>
    <property type="project" value="InterPro"/>
</dbReference>
<dbReference type="InterPro" id="IPR002371">
    <property type="entry name" value="FlgK"/>
</dbReference>
<dbReference type="Pfam" id="PF00460">
    <property type="entry name" value="Flg_bb_rod"/>
    <property type="match status" value="1"/>
</dbReference>
<dbReference type="STRING" id="1166337.SAMN05192580_3802"/>
<dbReference type="InterPro" id="IPR053927">
    <property type="entry name" value="FlgK_helical"/>
</dbReference>